<dbReference type="AlphaFoldDB" id="W0PFE0"/>
<dbReference type="InterPro" id="IPR042100">
    <property type="entry name" value="Bug_dom1"/>
</dbReference>
<dbReference type="PATRIC" id="fig|1247726.3.peg.1861"/>
<proteinExistence type="inferred from homology"/>
<accession>W0PFE0</accession>
<keyword evidence="3" id="KW-0675">Receptor</keyword>
<comment type="similarity">
    <text evidence="1">Belongs to the UPF0065 (bug) family.</text>
</comment>
<feature type="chain" id="PRO_5004792894" evidence="2">
    <location>
        <begin position="23"/>
        <end position="314"/>
    </location>
</feature>
<evidence type="ECO:0000256" key="2">
    <source>
        <dbReference type="SAM" id="SignalP"/>
    </source>
</evidence>
<reference evidence="3 4" key="1">
    <citation type="journal article" date="2014" name="Microbiology">
        <title>Unravelling the complete genome sequence of Advenella mimigardefordensis strain DPN7T and novel insights in the catabolism of the xenobiotic polythioester precursor 3,3'-dithiodipropionate.</title>
        <authorList>
            <person name="Wubbeler J.H."/>
            <person name="Hiessl S."/>
            <person name="Schuldes J."/>
            <person name="Thurmer A."/>
            <person name="Daniel R."/>
            <person name="Steinbuchel A."/>
        </authorList>
    </citation>
    <scope>NUCLEOTIDE SEQUENCE [LARGE SCALE GENOMIC DNA]</scope>
    <source>
        <strain evidence="4">DSM 17166 / LMG 22922 / DPN7</strain>
    </source>
</reference>
<gene>
    <name evidence="3" type="ORF">MIM_c16910</name>
</gene>
<name>W0PFE0_ADVMD</name>
<dbReference type="PIRSF" id="PIRSF017082">
    <property type="entry name" value="YflP"/>
    <property type="match status" value="1"/>
</dbReference>
<dbReference type="RefSeq" id="WP_025372406.1">
    <property type="nucleotide sequence ID" value="NZ_CP003915.1"/>
</dbReference>
<dbReference type="EMBL" id="CP003915">
    <property type="protein sequence ID" value="AHG63773.1"/>
    <property type="molecule type" value="Genomic_DNA"/>
</dbReference>
<dbReference type="PANTHER" id="PTHR42928">
    <property type="entry name" value="TRICARBOXYLATE-BINDING PROTEIN"/>
    <property type="match status" value="1"/>
</dbReference>
<dbReference type="Proteomes" id="UP000019095">
    <property type="component" value="Chromosome"/>
</dbReference>
<evidence type="ECO:0000313" key="3">
    <source>
        <dbReference type="EMBL" id="AHG63773.1"/>
    </source>
</evidence>
<dbReference type="KEGG" id="amim:MIM_c16910"/>
<dbReference type="OrthoDB" id="8686127at2"/>
<sequence>MSISKILSTVLLGIMASQPVLAQSFNKPIRLVVPFGAGGATDVLARLIAPTISQQLKQPVIVENRPGANGQIGAQFVKSAPADGSILMVTTEHPVVILPFINTKAPYTGDDFTILGKIANLQWALSTSKKFGAQNLKEFVEHIRQHPADGNYGVPSDGGIPQMIGSVIAKTEKIEMEVIPYGGAGPMIPHLMGGQIGSGVTGLPEAISMLDSGKVDVLGIAGSKRSTHLPDVPTFKELGYEGLAVDSWFGVFSPKGINQEMKVAFHKALQLALENPEVKNRIYEMSIDTLPMSLEQADSDYEEAIEYWKKAYKK</sequence>
<organism evidence="3 4">
    <name type="scientific">Advenella mimigardefordensis (strain DSM 17166 / LMG 22922 / DPN7)</name>
    <dbReference type="NCBI Taxonomy" id="1247726"/>
    <lineage>
        <taxon>Bacteria</taxon>
        <taxon>Pseudomonadati</taxon>
        <taxon>Pseudomonadota</taxon>
        <taxon>Betaproteobacteria</taxon>
        <taxon>Burkholderiales</taxon>
        <taxon>Alcaligenaceae</taxon>
    </lineage>
</organism>
<dbReference type="PANTHER" id="PTHR42928:SF5">
    <property type="entry name" value="BLR1237 PROTEIN"/>
    <property type="match status" value="1"/>
</dbReference>
<dbReference type="STRING" id="1247726.MIM_c16910"/>
<dbReference type="Pfam" id="PF03401">
    <property type="entry name" value="TctC"/>
    <property type="match status" value="1"/>
</dbReference>
<dbReference type="CDD" id="cd07012">
    <property type="entry name" value="PBP2_Bug_TTT"/>
    <property type="match status" value="1"/>
</dbReference>
<dbReference type="eggNOG" id="COG3181">
    <property type="taxonomic scope" value="Bacteria"/>
</dbReference>
<feature type="signal peptide" evidence="2">
    <location>
        <begin position="1"/>
        <end position="22"/>
    </location>
</feature>
<dbReference type="HOGENOM" id="CLU_045683_0_1_4"/>
<dbReference type="InterPro" id="IPR005064">
    <property type="entry name" value="BUG"/>
</dbReference>
<protein>
    <submittedName>
        <fullName evidence="3">Putative Bug-like extracytoplasmic solute binding receptor, TTT family</fullName>
    </submittedName>
</protein>
<keyword evidence="4" id="KW-1185">Reference proteome</keyword>
<dbReference type="Gene3D" id="3.40.190.10">
    <property type="entry name" value="Periplasmic binding protein-like II"/>
    <property type="match status" value="1"/>
</dbReference>
<dbReference type="SUPFAM" id="SSF53850">
    <property type="entry name" value="Periplasmic binding protein-like II"/>
    <property type="match status" value="1"/>
</dbReference>
<evidence type="ECO:0000256" key="1">
    <source>
        <dbReference type="ARBA" id="ARBA00006987"/>
    </source>
</evidence>
<dbReference type="Gene3D" id="3.40.190.150">
    <property type="entry name" value="Bordetella uptake gene, domain 1"/>
    <property type="match status" value="1"/>
</dbReference>
<evidence type="ECO:0000313" key="4">
    <source>
        <dbReference type="Proteomes" id="UP000019095"/>
    </source>
</evidence>
<keyword evidence="2" id="KW-0732">Signal</keyword>